<evidence type="ECO:0000256" key="1">
    <source>
        <dbReference type="SAM" id="MobiDB-lite"/>
    </source>
</evidence>
<name>A0A816K4X8_BRANA</name>
<reference evidence="2" key="1">
    <citation type="submission" date="2021-01" db="EMBL/GenBank/DDBJ databases">
        <authorList>
            <consortium name="Genoscope - CEA"/>
            <person name="William W."/>
        </authorList>
    </citation>
    <scope>NUCLEOTIDE SEQUENCE</scope>
</reference>
<dbReference type="AlphaFoldDB" id="A0A816K4X8"/>
<dbReference type="Proteomes" id="UP001295469">
    <property type="component" value="Chromosome C02"/>
</dbReference>
<gene>
    <name evidence="2" type="ORF">DARMORV10_C02P19440.1</name>
</gene>
<sequence length="49" mass="5936">MRLSFRIAFFVFSQIGLYYNNNNNNNRGLQQQQRFTIRPNMRLKPKGQD</sequence>
<organism evidence="2">
    <name type="scientific">Brassica napus</name>
    <name type="common">Rape</name>
    <dbReference type="NCBI Taxonomy" id="3708"/>
    <lineage>
        <taxon>Eukaryota</taxon>
        <taxon>Viridiplantae</taxon>
        <taxon>Streptophyta</taxon>
        <taxon>Embryophyta</taxon>
        <taxon>Tracheophyta</taxon>
        <taxon>Spermatophyta</taxon>
        <taxon>Magnoliopsida</taxon>
        <taxon>eudicotyledons</taxon>
        <taxon>Gunneridae</taxon>
        <taxon>Pentapetalae</taxon>
        <taxon>rosids</taxon>
        <taxon>malvids</taxon>
        <taxon>Brassicales</taxon>
        <taxon>Brassicaceae</taxon>
        <taxon>Brassiceae</taxon>
        <taxon>Brassica</taxon>
    </lineage>
</organism>
<proteinExistence type="predicted"/>
<feature type="region of interest" description="Disordered" evidence="1">
    <location>
        <begin position="29"/>
        <end position="49"/>
    </location>
</feature>
<evidence type="ECO:0000313" key="2">
    <source>
        <dbReference type="EMBL" id="CAF1898472.1"/>
    </source>
</evidence>
<accession>A0A816K4X8</accession>
<dbReference type="EMBL" id="HG994366">
    <property type="protein sequence ID" value="CAF1898472.1"/>
    <property type="molecule type" value="Genomic_DNA"/>
</dbReference>
<protein>
    <submittedName>
        <fullName evidence="2">(rape) hypothetical protein</fullName>
    </submittedName>
</protein>